<dbReference type="InterPro" id="IPR003661">
    <property type="entry name" value="HisK_dim/P_dom"/>
</dbReference>
<evidence type="ECO:0000256" key="6">
    <source>
        <dbReference type="PROSITE-ProRule" id="PRU00169"/>
    </source>
</evidence>
<reference evidence="9 10" key="1">
    <citation type="submission" date="2021-05" db="EMBL/GenBank/DDBJ databases">
        <title>Complete genome of Nocardioides aquaticus KCTC 9944T isolated from meromictic and hypersaline Ekho Lake, Antarctica.</title>
        <authorList>
            <person name="Hwang K."/>
            <person name="Kim K.M."/>
            <person name="Choe H."/>
        </authorList>
    </citation>
    <scope>NUCLEOTIDE SEQUENCE [LARGE SCALE GENOMIC DNA]</scope>
    <source>
        <strain evidence="9 10">KCTC 9944</strain>
    </source>
</reference>
<evidence type="ECO:0000313" key="9">
    <source>
        <dbReference type="EMBL" id="QVT81808.1"/>
    </source>
</evidence>
<keyword evidence="10" id="KW-1185">Reference proteome</keyword>
<keyword evidence="4" id="KW-0808">Transferase</keyword>
<dbReference type="PROSITE" id="PS50109">
    <property type="entry name" value="HIS_KIN"/>
    <property type="match status" value="1"/>
</dbReference>
<name>A0ABX8EMQ9_9ACTN</name>
<evidence type="ECO:0000259" key="8">
    <source>
        <dbReference type="PROSITE" id="PS50110"/>
    </source>
</evidence>
<evidence type="ECO:0000259" key="7">
    <source>
        <dbReference type="PROSITE" id="PS50109"/>
    </source>
</evidence>
<dbReference type="Gene3D" id="3.30.565.10">
    <property type="entry name" value="Histidine kinase-like ATPase, C-terminal domain"/>
    <property type="match status" value="1"/>
</dbReference>
<evidence type="ECO:0000256" key="4">
    <source>
        <dbReference type="ARBA" id="ARBA00022777"/>
    </source>
</evidence>
<dbReference type="Pfam" id="PF02518">
    <property type="entry name" value="HATPase_c"/>
    <property type="match status" value="1"/>
</dbReference>
<evidence type="ECO:0000256" key="3">
    <source>
        <dbReference type="ARBA" id="ARBA00022553"/>
    </source>
</evidence>
<accession>A0ABX8EMQ9</accession>
<evidence type="ECO:0000256" key="1">
    <source>
        <dbReference type="ARBA" id="ARBA00000085"/>
    </source>
</evidence>
<evidence type="ECO:0000313" key="10">
    <source>
        <dbReference type="Proteomes" id="UP000679307"/>
    </source>
</evidence>
<feature type="modified residue" description="4-aspartylphosphate" evidence="6">
    <location>
        <position position="61"/>
    </location>
</feature>
<evidence type="ECO:0000256" key="5">
    <source>
        <dbReference type="ARBA" id="ARBA00023012"/>
    </source>
</evidence>
<dbReference type="Gene3D" id="3.40.50.2300">
    <property type="match status" value="1"/>
</dbReference>
<organism evidence="9 10">
    <name type="scientific">Nocardioides aquaticus</name>
    <dbReference type="NCBI Taxonomy" id="160826"/>
    <lineage>
        <taxon>Bacteria</taxon>
        <taxon>Bacillati</taxon>
        <taxon>Actinomycetota</taxon>
        <taxon>Actinomycetes</taxon>
        <taxon>Propionibacteriales</taxon>
        <taxon>Nocardioidaceae</taxon>
        <taxon>Nocardioides</taxon>
    </lineage>
</organism>
<keyword evidence="5" id="KW-0902">Two-component regulatory system</keyword>
<sequence length="498" mass="51813">MNTSAVVPAPRVVVIDDTDDLRQLLSLALTRGGFEIVAEAGDGRAGIETVREHRPDVVLLDLAMPVMDGIEALPAIRRLVPTAKIIVLSGFGAQQMSARAVAVGADGYVQKGAPLPSILDYVRTVCAAPAGRSGRALSVVPDATAVDSDRVEPATADADPADRAGGSNEALALAPFGVLELADEPLFRILTVNAVAQRLLGSARPGSPLAVSAPELASMVSYHRLDADASFDVELVGGRARATLRRTGWSVLVYLDSSREDVGVLRRAIGTAAQQVRGPVAVLGAIAETLLDEDGTPTGPATPEDRDRWAAAVLRQTRALDSITADLLTAAQIQRGALRVDLADVDAAEVARRVAAEHDLSVTTSGPEGAVTVTVEDDRAVRADPVRLAQALRTLLSNAHLHGRQPVGVRLRPDEARPDRVVLDVADHGPGVGADLVERVFTEFTRGKEGASGGTGLGLYIVRTLLLAMGGEATCGTGPEGGAVFSLHLPAAATRPTT</sequence>
<dbReference type="InterPro" id="IPR003594">
    <property type="entry name" value="HATPase_dom"/>
</dbReference>
<dbReference type="SUPFAM" id="SSF52172">
    <property type="entry name" value="CheY-like"/>
    <property type="match status" value="1"/>
</dbReference>
<keyword evidence="3 6" id="KW-0597">Phosphoprotein</keyword>
<dbReference type="PRINTS" id="PR00344">
    <property type="entry name" value="BCTRLSENSOR"/>
</dbReference>
<dbReference type="EC" id="2.7.13.3" evidence="2"/>
<dbReference type="PANTHER" id="PTHR43547:SF2">
    <property type="entry name" value="HYBRID SIGNAL TRANSDUCTION HISTIDINE KINASE C"/>
    <property type="match status" value="1"/>
</dbReference>
<dbReference type="SUPFAM" id="SSF55874">
    <property type="entry name" value="ATPase domain of HSP90 chaperone/DNA topoisomerase II/histidine kinase"/>
    <property type="match status" value="1"/>
</dbReference>
<proteinExistence type="predicted"/>
<protein>
    <recommendedName>
        <fullName evidence="2">histidine kinase</fullName>
        <ecNumber evidence="2">2.7.13.3</ecNumber>
    </recommendedName>
</protein>
<dbReference type="SMART" id="SM00448">
    <property type="entry name" value="REC"/>
    <property type="match status" value="1"/>
</dbReference>
<dbReference type="InterPro" id="IPR004358">
    <property type="entry name" value="Sig_transdc_His_kin-like_C"/>
</dbReference>
<dbReference type="InterPro" id="IPR011006">
    <property type="entry name" value="CheY-like_superfamily"/>
</dbReference>
<evidence type="ECO:0000256" key="2">
    <source>
        <dbReference type="ARBA" id="ARBA00012438"/>
    </source>
</evidence>
<feature type="domain" description="Response regulatory" evidence="8">
    <location>
        <begin position="11"/>
        <end position="126"/>
    </location>
</feature>
<dbReference type="SMART" id="SM00388">
    <property type="entry name" value="HisKA"/>
    <property type="match status" value="1"/>
</dbReference>
<keyword evidence="4" id="KW-0418">Kinase</keyword>
<dbReference type="Pfam" id="PF00072">
    <property type="entry name" value="Response_reg"/>
    <property type="match status" value="1"/>
</dbReference>
<dbReference type="Proteomes" id="UP000679307">
    <property type="component" value="Chromosome"/>
</dbReference>
<dbReference type="InterPro" id="IPR005467">
    <property type="entry name" value="His_kinase_dom"/>
</dbReference>
<comment type="catalytic activity">
    <reaction evidence="1">
        <text>ATP + protein L-histidine = ADP + protein N-phospho-L-histidine.</text>
        <dbReference type="EC" id="2.7.13.3"/>
    </reaction>
</comment>
<gene>
    <name evidence="9" type="primary">cheY</name>
    <name evidence="9" type="ORF">ENKNEFLB_04225</name>
</gene>
<dbReference type="SMART" id="SM00387">
    <property type="entry name" value="HATPase_c"/>
    <property type="match status" value="1"/>
</dbReference>
<dbReference type="PROSITE" id="PS50110">
    <property type="entry name" value="RESPONSE_REGULATORY"/>
    <property type="match status" value="1"/>
</dbReference>
<dbReference type="PANTHER" id="PTHR43547">
    <property type="entry name" value="TWO-COMPONENT HISTIDINE KINASE"/>
    <property type="match status" value="1"/>
</dbReference>
<dbReference type="InterPro" id="IPR001789">
    <property type="entry name" value="Sig_transdc_resp-reg_receiver"/>
</dbReference>
<dbReference type="EMBL" id="CP075371">
    <property type="protein sequence ID" value="QVT81808.1"/>
    <property type="molecule type" value="Genomic_DNA"/>
</dbReference>
<dbReference type="RefSeq" id="WP_214057118.1">
    <property type="nucleotide sequence ID" value="NZ_BAAAHS010000028.1"/>
</dbReference>
<dbReference type="InterPro" id="IPR036890">
    <property type="entry name" value="HATPase_C_sf"/>
</dbReference>
<feature type="domain" description="Histidine kinase" evidence="7">
    <location>
        <begin position="271"/>
        <end position="493"/>
    </location>
</feature>